<gene>
    <name evidence="2" type="ORF">JCM19296_1454</name>
</gene>
<feature type="transmembrane region" description="Helical" evidence="1">
    <location>
        <begin position="45"/>
        <end position="64"/>
    </location>
</feature>
<keyword evidence="1" id="KW-1133">Transmembrane helix</keyword>
<proteinExistence type="predicted"/>
<reference evidence="2 3" key="1">
    <citation type="journal article" date="2014" name="Genome Announc.">
        <title>Draft Genome Sequences of Marine Flavobacterium Nonlabens Strains NR17, NR24, NR27, NR32, NR33, and Ara13.</title>
        <authorList>
            <person name="Nakanishi M."/>
            <person name="Meirelles P."/>
            <person name="Suzuki R."/>
            <person name="Takatani N."/>
            <person name="Mino S."/>
            <person name="Suda W."/>
            <person name="Oshima K."/>
            <person name="Hattori M."/>
            <person name="Ohkuma M."/>
            <person name="Hosokawa M."/>
            <person name="Miyashita K."/>
            <person name="Thompson F.L."/>
            <person name="Niwa A."/>
            <person name="Sawabe T."/>
            <person name="Sawabe T."/>
        </authorList>
    </citation>
    <scope>NUCLEOTIDE SEQUENCE [LARGE SCALE GENOMIC DNA]</scope>
    <source>
        <strain evidence="3">JCM19296</strain>
    </source>
</reference>
<feature type="transmembrane region" description="Helical" evidence="1">
    <location>
        <begin position="20"/>
        <end position="39"/>
    </location>
</feature>
<dbReference type="Proteomes" id="UP000028980">
    <property type="component" value="Unassembled WGS sequence"/>
</dbReference>
<name>A0A081DAB6_NONUL</name>
<protein>
    <submittedName>
        <fullName evidence="2">Uncharacterized protein</fullName>
    </submittedName>
</protein>
<dbReference type="EMBL" id="BBLG01000002">
    <property type="protein sequence ID" value="GAK75862.1"/>
    <property type="molecule type" value="Genomic_DNA"/>
</dbReference>
<evidence type="ECO:0000313" key="3">
    <source>
        <dbReference type="Proteomes" id="UP000028980"/>
    </source>
</evidence>
<keyword evidence="1" id="KW-0812">Transmembrane</keyword>
<evidence type="ECO:0000256" key="1">
    <source>
        <dbReference type="SAM" id="Phobius"/>
    </source>
</evidence>
<accession>A0A081DAB6</accession>
<dbReference type="AlphaFoldDB" id="A0A081DAB6"/>
<organism evidence="2 3">
    <name type="scientific">Nonlabens ulvanivorans</name>
    <name type="common">Persicivirga ulvanivorans</name>
    <dbReference type="NCBI Taxonomy" id="906888"/>
    <lineage>
        <taxon>Bacteria</taxon>
        <taxon>Pseudomonadati</taxon>
        <taxon>Bacteroidota</taxon>
        <taxon>Flavobacteriia</taxon>
        <taxon>Flavobacteriales</taxon>
        <taxon>Flavobacteriaceae</taxon>
        <taxon>Nonlabens</taxon>
    </lineage>
</organism>
<sequence length="136" mass="16349">MKITKKFYFFNTRWRTYPRWVQWCLSIAIGILIVFPQFIVPDLWFGIPGVVLYLIGLAYLIWLATRKNALHWKRDDQVKLKIEGKTLELDMKFISQVWVEDQHLLIRRINRVDSFPIDQLRPADLDKLVAILKEYE</sequence>
<keyword evidence="1" id="KW-0472">Membrane</keyword>
<evidence type="ECO:0000313" key="2">
    <source>
        <dbReference type="EMBL" id="GAK75862.1"/>
    </source>
</evidence>
<comment type="caution">
    <text evidence="2">The sequence shown here is derived from an EMBL/GenBank/DDBJ whole genome shotgun (WGS) entry which is preliminary data.</text>
</comment>